<organism evidence="2 3">
    <name type="scientific">Clathrus columnatus</name>
    <dbReference type="NCBI Taxonomy" id="1419009"/>
    <lineage>
        <taxon>Eukaryota</taxon>
        <taxon>Fungi</taxon>
        <taxon>Dikarya</taxon>
        <taxon>Basidiomycota</taxon>
        <taxon>Agaricomycotina</taxon>
        <taxon>Agaricomycetes</taxon>
        <taxon>Phallomycetidae</taxon>
        <taxon>Phallales</taxon>
        <taxon>Clathraceae</taxon>
        <taxon>Clathrus</taxon>
    </lineage>
</organism>
<dbReference type="EMBL" id="BPWL01000001">
    <property type="protein sequence ID" value="GJJ06424.1"/>
    <property type="molecule type" value="Genomic_DNA"/>
</dbReference>
<gene>
    <name evidence="2" type="ORF">Clacol_000615</name>
</gene>
<keyword evidence="3" id="KW-1185">Reference proteome</keyword>
<feature type="compositionally biased region" description="Basic and acidic residues" evidence="1">
    <location>
        <begin position="55"/>
        <end position="71"/>
    </location>
</feature>
<protein>
    <submittedName>
        <fullName evidence="2">Uncharacterized protein</fullName>
    </submittedName>
</protein>
<comment type="caution">
    <text evidence="2">The sequence shown here is derived from an EMBL/GenBank/DDBJ whole genome shotgun (WGS) entry which is preliminary data.</text>
</comment>
<reference evidence="2" key="1">
    <citation type="submission" date="2021-10" db="EMBL/GenBank/DDBJ databases">
        <title>De novo Genome Assembly of Clathrus columnatus (Basidiomycota, Fungi) Using Illumina and Nanopore Sequence Data.</title>
        <authorList>
            <person name="Ogiso-Tanaka E."/>
            <person name="Itagaki H."/>
            <person name="Hosoya T."/>
            <person name="Hosaka K."/>
        </authorList>
    </citation>
    <scope>NUCLEOTIDE SEQUENCE</scope>
    <source>
        <strain evidence="2">MO-923</strain>
    </source>
</reference>
<feature type="region of interest" description="Disordered" evidence="1">
    <location>
        <begin position="50"/>
        <end position="71"/>
    </location>
</feature>
<name>A0AAV4ZZH6_9AGAM</name>
<accession>A0AAV4ZZH6</accession>
<sequence length="71" mass="7955">MAISDSSAEVVKENDDIQIDPTPDYVFRGNAYRDTVASIGIPPRELQLKAGAIKHPNEKPIYQERDSELLK</sequence>
<dbReference type="AlphaFoldDB" id="A0AAV4ZZH6"/>
<evidence type="ECO:0000313" key="2">
    <source>
        <dbReference type="EMBL" id="GJJ06424.1"/>
    </source>
</evidence>
<dbReference type="Proteomes" id="UP001050691">
    <property type="component" value="Unassembled WGS sequence"/>
</dbReference>
<evidence type="ECO:0000313" key="3">
    <source>
        <dbReference type="Proteomes" id="UP001050691"/>
    </source>
</evidence>
<evidence type="ECO:0000256" key="1">
    <source>
        <dbReference type="SAM" id="MobiDB-lite"/>
    </source>
</evidence>
<proteinExistence type="predicted"/>